<dbReference type="PANTHER" id="PTHR23221">
    <property type="entry name" value="GLYCOSYLPHOSPHATIDYLINOSITOL PHOSPHOLIPASE D"/>
    <property type="match status" value="1"/>
</dbReference>
<evidence type="ECO:0000313" key="6">
    <source>
        <dbReference type="EMBL" id="MDL2078677.1"/>
    </source>
</evidence>
<evidence type="ECO:0000256" key="5">
    <source>
        <dbReference type="SAM" id="SignalP"/>
    </source>
</evidence>
<dbReference type="PRINTS" id="PR01185">
    <property type="entry name" value="INTEGRINA"/>
</dbReference>
<evidence type="ECO:0000256" key="3">
    <source>
        <dbReference type="ARBA" id="ARBA00022801"/>
    </source>
</evidence>
<feature type="chain" id="PRO_5045565324" evidence="5">
    <location>
        <begin position="25"/>
        <end position="462"/>
    </location>
</feature>
<keyword evidence="3" id="KW-0378">Hydrolase</keyword>
<keyword evidence="4" id="KW-0325">Glycoprotein</keyword>
<dbReference type="SUPFAM" id="SSF69318">
    <property type="entry name" value="Integrin alpha N-terminal domain"/>
    <property type="match status" value="1"/>
</dbReference>
<dbReference type="RefSeq" id="WP_285433965.1">
    <property type="nucleotide sequence ID" value="NZ_JASJUS010000018.1"/>
</dbReference>
<dbReference type="InterPro" id="IPR013517">
    <property type="entry name" value="FG-GAP"/>
</dbReference>
<evidence type="ECO:0000256" key="4">
    <source>
        <dbReference type="ARBA" id="ARBA00023180"/>
    </source>
</evidence>
<dbReference type="PROSITE" id="PS51470">
    <property type="entry name" value="FG_GAP"/>
    <property type="match status" value="3"/>
</dbReference>
<dbReference type="Gene3D" id="2.130.10.130">
    <property type="entry name" value="Integrin alpha, N-terminal"/>
    <property type="match status" value="3"/>
</dbReference>
<name>A0ABT7J4I7_9ACTN</name>
<dbReference type="InterPro" id="IPR013519">
    <property type="entry name" value="Int_alpha_beta-p"/>
</dbReference>
<comment type="caution">
    <text evidence="6">The sequence shown here is derived from an EMBL/GenBank/DDBJ whole genome shotgun (WGS) entry which is preliminary data.</text>
</comment>
<evidence type="ECO:0000256" key="2">
    <source>
        <dbReference type="ARBA" id="ARBA00022737"/>
    </source>
</evidence>
<keyword evidence="2" id="KW-0677">Repeat</keyword>
<keyword evidence="7" id="KW-1185">Reference proteome</keyword>
<sequence length="462" mass="45980">MRRWAVVGLLAAGLTVGTLGPARAVHGGTPGDFNGDGYRDAVVPAPGADVSGKEAAGAVVVLYGSKSGLSASNRKTITQNTSGVPGSAEAYDRFGTATATADLNRDGYADLLVGSPYEDTTQGEDAGTVTVLWGSKSGLTSATNLRSPSDGPRHYGLDVAALSTGAGARTQILVAGYDGLVRVTGPFTRSGGIGSAEWSQNTPSVGSVALGDLNGDGVPDPAVATVRLHDISGGEIYTEPAYGKQLRGNGLITASGDINGDGYADLVAGDPDEPLAAGQDGAKGGRILVWYGSADGITGETQPGEITQDTPGVPGGSEKGDAFGAGLAVADLDRDGRADILVGAPYEAVGSARGAGMVTVIPGRPSGTLGTGSYSFTQNTSGVPGGSETDDFFGATVAAGDVNKDGKPDLFIGGPGENNHTGAVWTLPAATPTGSKMHTASALGLTQSSSTLLSGPGLLWTI</sequence>
<evidence type="ECO:0000256" key="1">
    <source>
        <dbReference type="ARBA" id="ARBA00022729"/>
    </source>
</evidence>
<dbReference type="SMART" id="SM00191">
    <property type="entry name" value="Int_alpha"/>
    <property type="match status" value="5"/>
</dbReference>
<reference evidence="6 7" key="1">
    <citation type="submission" date="2023-05" db="EMBL/GenBank/DDBJ databases">
        <title>Streptomyces fuscus sp. nov., a brown-black pigment producing actinomyces isolated from dry sand of Sea duck farm.</title>
        <authorList>
            <person name="Xie J."/>
            <person name="Shen N."/>
        </authorList>
    </citation>
    <scope>NUCLEOTIDE SEQUENCE [LARGE SCALE GENOMIC DNA]</scope>
    <source>
        <strain evidence="6 7">GXMU-J15</strain>
    </source>
</reference>
<keyword evidence="1 5" id="KW-0732">Signal</keyword>
<gene>
    <name evidence="6" type="ORF">QNN03_19780</name>
</gene>
<feature type="signal peptide" evidence="5">
    <location>
        <begin position="1"/>
        <end position="24"/>
    </location>
</feature>
<protein>
    <submittedName>
        <fullName evidence="6">FG-GAP-like repeat-containing protein</fullName>
    </submittedName>
</protein>
<dbReference type="EMBL" id="JASJUS010000018">
    <property type="protein sequence ID" value="MDL2078677.1"/>
    <property type="molecule type" value="Genomic_DNA"/>
</dbReference>
<proteinExistence type="predicted"/>
<organism evidence="6 7">
    <name type="scientific">Streptomyces fuscus</name>
    <dbReference type="NCBI Taxonomy" id="3048495"/>
    <lineage>
        <taxon>Bacteria</taxon>
        <taxon>Bacillati</taxon>
        <taxon>Actinomycetota</taxon>
        <taxon>Actinomycetes</taxon>
        <taxon>Kitasatosporales</taxon>
        <taxon>Streptomycetaceae</taxon>
        <taxon>Streptomyces</taxon>
    </lineage>
</organism>
<dbReference type="PANTHER" id="PTHR23221:SF7">
    <property type="entry name" value="PHOSPHATIDYLINOSITOL-GLYCAN-SPECIFIC PHOSPHOLIPASE D"/>
    <property type="match status" value="1"/>
</dbReference>
<dbReference type="Pfam" id="PF01839">
    <property type="entry name" value="FG-GAP"/>
    <property type="match status" value="5"/>
</dbReference>
<dbReference type="Proteomes" id="UP001241926">
    <property type="component" value="Unassembled WGS sequence"/>
</dbReference>
<accession>A0ABT7J4I7</accession>
<evidence type="ECO:0000313" key="7">
    <source>
        <dbReference type="Proteomes" id="UP001241926"/>
    </source>
</evidence>
<dbReference type="InterPro" id="IPR000413">
    <property type="entry name" value="Integrin_alpha"/>
</dbReference>
<dbReference type="InterPro" id="IPR028994">
    <property type="entry name" value="Integrin_alpha_N"/>
</dbReference>